<dbReference type="PROSITE" id="PS51450">
    <property type="entry name" value="LRR"/>
    <property type="match status" value="2"/>
</dbReference>
<dbReference type="PANTHER" id="PTHR11129">
    <property type="entry name" value="PROTEIN FARNESYLTRANSFERASE ALPHA SUBUNIT/RAB GERANYLGERANYL TRANSFERASE ALPHA SUBUNIT"/>
    <property type="match status" value="1"/>
</dbReference>
<gene>
    <name evidence="11" type="primary">Rabggta</name>
</gene>
<evidence type="ECO:0000256" key="5">
    <source>
        <dbReference type="ARBA" id="ARBA00022614"/>
    </source>
</evidence>
<dbReference type="SUPFAM" id="SSF48439">
    <property type="entry name" value="Protein prenylyltransferase"/>
    <property type="match status" value="1"/>
</dbReference>
<evidence type="ECO:0000256" key="9">
    <source>
        <dbReference type="ARBA" id="ARBA00047658"/>
    </source>
</evidence>
<dbReference type="AlphaFoldDB" id="A0A6F9DQC9"/>
<dbReference type="PANTHER" id="PTHR11129:SF2">
    <property type="entry name" value="GERANYLGERANYL TRANSFERASE TYPE-2 SUBUNIT ALPHA"/>
    <property type="match status" value="1"/>
</dbReference>
<dbReference type="Pfam" id="PF01239">
    <property type="entry name" value="PPTA"/>
    <property type="match status" value="4"/>
</dbReference>
<evidence type="ECO:0000256" key="6">
    <source>
        <dbReference type="ARBA" id="ARBA00022679"/>
    </source>
</evidence>
<dbReference type="Gene3D" id="3.80.10.10">
    <property type="entry name" value="Ribonuclease Inhibitor"/>
    <property type="match status" value="1"/>
</dbReference>
<dbReference type="GO" id="GO:0004663">
    <property type="term" value="F:Rab geranylgeranyltransferase activity"/>
    <property type="evidence" value="ECO:0007669"/>
    <property type="project" value="UniProtKB-UniRule"/>
</dbReference>
<evidence type="ECO:0000256" key="7">
    <source>
        <dbReference type="ARBA" id="ARBA00022737"/>
    </source>
</evidence>
<dbReference type="GO" id="GO:0097354">
    <property type="term" value="P:prenylation"/>
    <property type="evidence" value="ECO:0007669"/>
    <property type="project" value="UniProtKB-UniRule"/>
</dbReference>
<dbReference type="SUPFAM" id="SSF52058">
    <property type="entry name" value="L domain-like"/>
    <property type="match status" value="1"/>
</dbReference>
<dbReference type="PROSITE" id="PS51147">
    <property type="entry name" value="PFTA"/>
    <property type="match status" value="4"/>
</dbReference>
<dbReference type="EMBL" id="LR789529">
    <property type="protein sequence ID" value="CAB3265391.1"/>
    <property type="molecule type" value="mRNA"/>
</dbReference>
<evidence type="ECO:0000256" key="4">
    <source>
        <dbReference type="ARBA" id="ARBA00022602"/>
    </source>
</evidence>
<dbReference type="InterPro" id="IPR025875">
    <property type="entry name" value="Leu-rich_rpt_4"/>
</dbReference>
<evidence type="ECO:0000256" key="1">
    <source>
        <dbReference type="ARBA" id="ARBA00006734"/>
    </source>
</evidence>
<dbReference type="InterPro" id="IPR032675">
    <property type="entry name" value="LRR_dom_sf"/>
</dbReference>
<sequence length="500" mass="58619">MEITKLLLAANSDYSSMWNYRKNAFLHLKTLKNEDEMKSMFDNELQFIESCLRNNPKSYGCWHHRCFVMLHMMKPNWERELQLCDLFLQFDERNFHCWDYRRFVTNHSNVPHEKEIEVTNKIIASNFSNYSSWHYRSKLLPQVYPDPTDSKRIEEKKLLEELELVQNAFFTDPNDQSAWFYHRWLLGRGDKEQYIVSLIVNRSPPSVFCCLRKPVKMFNGTLSVDDTTQTVDWTSSMSERYSHLWFCKLEDGFKKGQQHTVSCEVESSKLSCCLEENCQKATVCLPINREMFQDHTSQAKLSVLEDELNSCNELNDLEPGNKWVMLTLVLLMRAVSPKQHSEKISTMLDALTEIDSQRKRYYLDLRSKYAIEDCIVETNLNENRLNISGMKLTQICHLELVPTLTHLNISHNCLQNLTVPFANLFCLEVLEANDNKITNISGLKDVPNLKSINLDSNDISDVKQFEYLKTCRCLEKLSIRSNPVCESEKQFPTTFLLHFQ</sequence>
<dbReference type="Pfam" id="PF12799">
    <property type="entry name" value="LRR_4"/>
    <property type="match status" value="1"/>
</dbReference>
<evidence type="ECO:0000256" key="2">
    <source>
        <dbReference type="ARBA" id="ARBA00012656"/>
    </source>
</evidence>
<comment type="function">
    <text evidence="10">Catalyzes the transfer of a geranyl-geranyl moiety from geranyl-geranyl pyrophosphate to cysteines occuring in specific C-terminal amino acid sequences.</text>
</comment>
<dbReference type="Gene3D" id="1.25.40.120">
    <property type="entry name" value="Protein prenylyltransferase"/>
    <property type="match status" value="1"/>
</dbReference>
<reference evidence="11" key="1">
    <citation type="submission" date="2020-04" db="EMBL/GenBank/DDBJ databases">
        <authorList>
            <person name="Neveu A P."/>
        </authorList>
    </citation>
    <scope>NUCLEOTIDE SEQUENCE</scope>
    <source>
        <tissue evidence="11">Whole embryo</tissue>
    </source>
</reference>
<dbReference type="GO" id="GO:0005968">
    <property type="term" value="C:Rab-protein geranylgeranyltransferase complex"/>
    <property type="evidence" value="ECO:0007669"/>
    <property type="project" value="TreeGrafter"/>
</dbReference>
<keyword evidence="5" id="KW-0433">Leucine-rich repeat</keyword>
<keyword evidence="7" id="KW-0677">Repeat</keyword>
<keyword evidence="6 10" id="KW-0808">Transferase</keyword>
<evidence type="ECO:0000256" key="3">
    <source>
        <dbReference type="ARBA" id="ARBA00014772"/>
    </source>
</evidence>
<name>A0A6F9DQC9_9ASCI</name>
<evidence type="ECO:0000256" key="10">
    <source>
        <dbReference type="RuleBase" id="RU367120"/>
    </source>
</evidence>
<keyword evidence="4 10" id="KW-0637">Prenyltransferase</keyword>
<dbReference type="InterPro" id="IPR002088">
    <property type="entry name" value="Prenyl_trans_a"/>
</dbReference>
<dbReference type="InterPro" id="IPR001611">
    <property type="entry name" value="Leu-rich_rpt"/>
</dbReference>
<dbReference type="EC" id="2.5.1.60" evidence="2 10"/>
<comment type="similarity">
    <text evidence="1 10">Belongs to the protein prenyltransferase subunit alpha family.</text>
</comment>
<dbReference type="Gene3D" id="2.60.40.1130">
    <property type="entry name" value="Rab geranylgeranyltransferase alpha-subunit, insert domain"/>
    <property type="match status" value="1"/>
</dbReference>
<dbReference type="FunFam" id="1.25.40.120:FF:000035">
    <property type="entry name" value="Geranylgeranyl transferase type-2 subunit alpha"/>
    <property type="match status" value="1"/>
</dbReference>
<proteinExistence type="evidence at transcript level"/>
<organism evidence="11">
    <name type="scientific">Phallusia mammillata</name>
    <dbReference type="NCBI Taxonomy" id="59560"/>
    <lineage>
        <taxon>Eukaryota</taxon>
        <taxon>Metazoa</taxon>
        <taxon>Chordata</taxon>
        <taxon>Tunicata</taxon>
        <taxon>Ascidiacea</taxon>
        <taxon>Phlebobranchia</taxon>
        <taxon>Ascidiidae</taxon>
        <taxon>Phallusia</taxon>
    </lineage>
</organism>
<evidence type="ECO:0000313" key="11">
    <source>
        <dbReference type="EMBL" id="CAB3265391.1"/>
    </source>
</evidence>
<protein>
    <recommendedName>
        <fullName evidence="3 10">Geranylgeranyl transferase type-2 subunit alpha</fullName>
        <ecNumber evidence="2 10">2.5.1.60</ecNumber>
    </recommendedName>
    <alternativeName>
        <fullName evidence="8 10">Geranylgeranyl transferase type II subunit alpha</fullName>
    </alternativeName>
</protein>
<comment type="catalytic activity">
    <reaction evidence="9 10">
        <text>geranylgeranyl diphosphate + L-cysteinyl-[protein] = S-geranylgeranyl-L-cysteinyl-[protein] + diphosphate</text>
        <dbReference type="Rhea" id="RHEA:21240"/>
        <dbReference type="Rhea" id="RHEA-COMP:10131"/>
        <dbReference type="Rhea" id="RHEA-COMP:11537"/>
        <dbReference type="ChEBI" id="CHEBI:29950"/>
        <dbReference type="ChEBI" id="CHEBI:33019"/>
        <dbReference type="ChEBI" id="CHEBI:57533"/>
        <dbReference type="ChEBI" id="CHEBI:86021"/>
        <dbReference type="EC" id="2.5.1.60"/>
    </reaction>
</comment>
<accession>A0A6F9DQC9</accession>
<evidence type="ECO:0000256" key="8">
    <source>
        <dbReference type="ARBA" id="ARBA00031267"/>
    </source>
</evidence>